<evidence type="ECO:0000313" key="2">
    <source>
        <dbReference type="EMBL" id="MBR7801215.1"/>
    </source>
</evidence>
<gene>
    <name evidence="2" type="ORF">KDM90_14500</name>
</gene>
<organism evidence="2 3">
    <name type="scientific">Undibacterium fentianense</name>
    <dbReference type="NCBI Taxonomy" id="2828728"/>
    <lineage>
        <taxon>Bacteria</taxon>
        <taxon>Pseudomonadati</taxon>
        <taxon>Pseudomonadota</taxon>
        <taxon>Betaproteobacteria</taxon>
        <taxon>Burkholderiales</taxon>
        <taxon>Oxalobacteraceae</taxon>
        <taxon>Undibacterium</taxon>
    </lineage>
</organism>
<feature type="transmembrane region" description="Helical" evidence="1">
    <location>
        <begin position="228"/>
        <end position="245"/>
    </location>
</feature>
<feature type="transmembrane region" description="Helical" evidence="1">
    <location>
        <begin position="283"/>
        <end position="305"/>
    </location>
</feature>
<sequence length="442" mass="48807">MSAPKILNYQLAPSPALIFGCLLPAPWMGVAAGLLLAFGPGNGMPDRFSPLVLAVTHVLVLGMLVPIILGALFQLFPVVAGQTVPAARWLAPFVAVGSMAIAIGLSVGFLSGAAVGFAVAAILATILYGAITLAFVQAGWRMAWSSRADLTLKTLQGSALPLFFVFAFGVSLAGTFAGWWQLDMQYLLQLHVAWGLIGLLASLLLGVGSTVVPMFWQAKRPSSLWQASLPWSLWFGVGMLLIPLSEDYMRYWLLVLSFWVFLFATSAFVYLLKAKRRFDPAWILWIVCCLSWMSAAFIFFLYLLSMPNLVSPFWRGLGWILGVFCLVGGAVMPINAMLGKIIPFLVFLHLRRRIPLGQRVPSMQVVLPPSRLRWQARFLIASWICLLVLPFAPSIRVFAGLLFSFSQGMLALFLFLALLRYRKELQLVLHVEKKSQEINILK</sequence>
<dbReference type="Proteomes" id="UP000678545">
    <property type="component" value="Unassembled WGS sequence"/>
</dbReference>
<feature type="transmembrane region" description="Helical" evidence="1">
    <location>
        <begin position="251"/>
        <end position="271"/>
    </location>
</feature>
<keyword evidence="1" id="KW-0812">Transmembrane</keyword>
<name>A0A941E2N3_9BURK</name>
<feature type="transmembrane region" description="Helical" evidence="1">
    <location>
        <begin position="371"/>
        <end position="392"/>
    </location>
</feature>
<dbReference type="PROSITE" id="PS51257">
    <property type="entry name" value="PROKAR_LIPOPROTEIN"/>
    <property type="match status" value="1"/>
</dbReference>
<dbReference type="EMBL" id="JAGSPJ010000006">
    <property type="protein sequence ID" value="MBR7801215.1"/>
    <property type="molecule type" value="Genomic_DNA"/>
</dbReference>
<keyword evidence="3" id="KW-1185">Reference proteome</keyword>
<proteinExistence type="predicted"/>
<feature type="transmembrane region" description="Helical" evidence="1">
    <location>
        <begin position="89"/>
        <end position="109"/>
    </location>
</feature>
<feature type="transmembrane region" description="Helical" evidence="1">
    <location>
        <begin position="16"/>
        <end position="39"/>
    </location>
</feature>
<evidence type="ECO:0000256" key="1">
    <source>
        <dbReference type="SAM" id="Phobius"/>
    </source>
</evidence>
<keyword evidence="1" id="KW-0472">Membrane</keyword>
<evidence type="ECO:0008006" key="4">
    <source>
        <dbReference type="Google" id="ProtNLM"/>
    </source>
</evidence>
<feature type="transmembrane region" description="Helical" evidence="1">
    <location>
        <begin position="192"/>
        <end position="216"/>
    </location>
</feature>
<comment type="caution">
    <text evidence="2">The sequence shown here is derived from an EMBL/GenBank/DDBJ whole genome shotgun (WGS) entry which is preliminary data.</text>
</comment>
<feature type="transmembrane region" description="Helical" evidence="1">
    <location>
        <begin position="398"/>
        <end position="419"/>
    </location>
</feature>
<dbReference type="RefSeq" id="WP_212676336.1">
    <property type="nucleotide sequence ID" value="NZ_JAGSPJ010000006.1"/>
</dbReference>
<feature type="transmembrane region" description="Helical" evidence="1">
    <location>
        <begin position="159"/>
        <end position="180"/>
    </location>
</feature>
<feature type="transmembrane region" description="Helical" evidence="1">
    <location>
        <begin position="317"/>
        <end position="350"/>
    </location>
</feature>
<feature type="transmembrane region" description="Helical" evidence="1">
    <location>
        <begin position="115"/>
        <end position="138"/>
    </location>
</feature>
<feature type="transmembrane region" description="Helical" evidence="1">
    <location>
        <begin position="51"/>
        <end position="77"/>
    </location>
</feature>
<protein>
    <recommendedName>
        <fullName evidence="4">Transmembrane protein</fullName>
    </recommendedName>
</protein>
<evidence type="ECO:0000313" key="3">
    <source>
        <dbReference type="Proteomes" id="UP000678545"/>
    </source>
</evidence>
<reference evidence="2" key="1">
    <citation type="submission" date="2021-04" db="EMBL/GenBank/DDBJ databases">
        <title>novel species isolated from subtropical streams in China.</title>
        <authorList>
            <person name="Lu H."/>
        </authorList>
    </citation>
    <scope>NUCLEOTIDE SEQUENCE</scope>
    <source>
        <strain evidence="2">FT137W</strain>
    </source>
</reference>
<dbReference type="AlphaFoldDB" id="A0A941E2N3"/>
<keyword evidence="1" id="KW-1133">Transmembrane helix</keyword>
<accession>A0A941E2N3</accession>